<organism evidence="1 2">
    <name type="scientific">Daphnia pulex</name>
    <name type="common">Water flea</name>
    <dbReference type="NCBI Taxonomy" id="6669"/>
    <lineage>
        <taxon>Eukaryota</taxon>
        <taxon>Metazoa</taxon>
        <taxon>Ecdysozoa</taxon>
        <taxon>Arthropoda</taxon>
        <taxon>Crustacea</taxon>
        <taxon>Branchiopoda</taxon>
        <taxon>Diplostraca</taxon>
        <taxon>Cladocera</taxon>
        <taxon>Anomopoda</taxon>
        <taxon>Daphniidae</taxon>
        <taxon>Daphnia</taxon>
    </lineage>
</organism>
<dbReference type="HOGENOM" id="CLU_2778430_0_0_1"/>
<gene>
    <name evidence="1" type="ORF">DAPPUDRAFT_233572</name>
</gene>
<evidence type="ECO:0000313" key="2">
    <source>
        <dbReference type="Proteomes" id="UP000000305"/>
    </source>
</evidence>
<sequence>MPTVVESNEFKFIKYSDKKNAEPVKKKISIALKMSHGKTRHGQLFFEEAIKSGMVTPIQTTEKTVEGQS</sequence>
<dbReference type="KEGG" id="dpx:DAPPUDRAFT_233572"/>
<keyword evidence="2" id="KW-1185">Reference proteome</keyword>
<protein>
    <submittedName>
        <fullName evidence="1">Uncharacterized protein</fullName>
    </submittedName>
</protein>
<accession>E9FV58</accession>
<name>E9FV58_DAPPU</name>
<dbReference type="Proteomes" id="UP000000305">
    <property type="component" value="Unassembled WGS sequence"/>
</dbReference>
<dbReference type="EMBL" id="GL732525">
    <property type="protein sequence ID" value="EFX88497.1"/>
    <property type="molecule type" value="Genomic_DNA"/>
</dbReference>
<reference evidence="1 2" key="1">
    <citation type="journal article" date="2011" name="Science">
        <title>The ecoresponsive genome of Daphnia pulex.</title>
        <authorList>
            <person name="Colbourne J.K."/>
            <person name="Pfrender M.E."/>
            <person name="Gilbert D."/>
            <person name="Thomas W.K."/>
            <person name="Tucker A."/>
            <person name="Oakley T.H."/>
            <person name="Tokishita S."/>
            <person name="Aerts A."/>
            <person name="Arnold G.J."/>
            <person name="Basu M.K."/>
            <person name="Bauer D.J."/>
            <person name="Caceres C.E."/>
            <person name="Carmel L."/>
            <person name="Casola C."/>
            <person name="Choi J.H."/>
            <person name="Detter J.C."/>
            <person name="Dong Q."/>
            <person name="Dusheyko S."/>
            <person name="Eads B.D."/>
            <person name="Frohlich T."/>
            <person name="Geiler-Samerotte K.A."/>
            <person name="Gerlach D."/>
            <person name="Hatcher P."/>
            <person name="Jogdeo S."/>
            <person name="Krijgsveld J."/>
            <person name="Kriventseva E.V."/>
            <person name="Kultz D."/>
            <person name="Laforsch C."/>
            <person name="Lindquist E."/>
            <person name="Lopez J."/>
            <person name="Manak J.R."/>
            <person name="Muller J."/>
            <person name="Pangilinan J."/>
            <person name="Patwardhan R.P."/>
            <person name="Pitluck S."/>
            <person name="Pritham E.J."/>
            <person name="Rechtsteiner A."/>
            <person name="Rho M."/>
            <person name="Rogozin I.B."/>
            <person name="Sakarya O."/>
            <person name="Salamov A."/>
            <person name="Schaack S."/>
            <person name="Shapiro H."/>
            <person name="Shiga Y."/>
            <person name="Skalitzky C."/>
            <person name="Smith Z."/>
            <person name="Souvorov A."/>
            <person name="Sung W."/>
            <person name="Tang Z."/>
            <person name="Tsuchiya D."/>
            <person name="Tu H."/>
            <person name="Vos H."/>
            <person name="Wang M."/>
            <person name="Wolf Y.I."/>
            <person name="Yamagata H."/>
            <person name="Yamada T."/>
            <person name="Ye Y."/>
            <person name="Shaw J.R."/>
            <person name="Andrews J."/>
            <person name="Crease T.J."/>
            <person name="Tang H."/>
            <person name="Lucas S.M."/>
            <person name="Robertson H.M."/>
            <person name="Bork P."/>
            <person name="Koonin E.V."/>
            <person name="Zdobnov E.M."/>
            <person name="Grigoriev I.V."/>
            <person name="Lynch M."/>
            <person name="Boore J.L."/>
        </authorList>
    </citation>
    <scope>NUCLEOTIDE SEQUENCE [LARGE SCALE GENOMIC DNA]</scope>
</reference>
<dbReference type="AlphaFoldDB" id="E9FV58"/>
<evidence type="ECO:0000313" key="1">
    <source>
        <dbReference type="EMBL" id="EFX88497.1"/>
    </source>
</evidence>
<dbReference type="InParanoid" id="E9FV58"/>
<proteinExistence type="predicted"/>